<feature type="domain" description="2Fe-2S ferredoxin-type" evidence="6">
    <location>
        <begin position="8"/>
        <end position="84"/>
    </location>
</feature>
<organism evidence="7 8">
    <name type="scientific">Tractidigestivibacter montrealensis</name>
    <dbReference type="NCBI Taxonomy" id="2972466"/>
    <lineage>
        <taxon>Bacteria</taxon>
        <taxon>Bacillati</taxon>
        <taxon>Actinomycetota</taxon>
        <taxon>Coriobacteriia</taxon>
        <taxon>Coriobacteriales</taxon>
        <taxon>Atopobiaceae</taxon>
        <taxon>Tractidigestivibacter</taxon>
    </lineage>
</organism>
<keyword evidence="5" id="KW-0411">Iron-sulfur</keyword>
<dbReference type="Gene3D" id="1.10.150.120">
    <property type="entry name" value="[2Fe-2S]-binding domain"/>
    <property type="match status" value="1"/>
</dbReference>
<evidence type="ECO:0000313" key="8">
    <source>
        <dbReference type="Proteomes" id="UP001204320"/>
    </source>
</evidence>
<dbReference type="PROSITE" id="PS51085">
    <property type="entry name" value="2FE2S_FER_2"/>
    <property type="match status" value="1"/>
</dbReference>
<name>A0ABT1Z5Y6_9ACTN</name>
<dbReference type="SUPFAM" id="SSF54292">
    <property type="entry name" value="2Fe-2S ferredoxin-like"/>
    <property type="match status" value="1"/>
</dbReference>
<evidence type="ECO:0000313" key="7">
    <source>
        <dbReference type="EMBL" id="MCR9035629.1"/>
    </source>
</evidence>
<dbReference type="InterPro" id="IPR012675">
    <property type="entry name" value="Beta-grasp_dom_sf"/>
</dbReference>
<sequence>MNNDSDSVRVHLCVNGLDHDVLVDPGDRLIDVLRDDLGLTGTKEGCGIGVCGACTVLINGRAENSCLVPAASLDGASVTTIEGLSHRGNLSALQDSFLRHHAVQCGFCTPGLLLSATALLDEDPHPTEARIREALRGNLCRCTGYEQVVEAILDTSGTAVDESPSVVVNRSEGGEER</sequence>
<comment type="caution">
    <text evidence="7">The sequence shown here is derived from an EMBL/GenBank/DDBJ whole genome shotgun (WGS) entry which is preliminary data.</text>
</comment>
<dbReference type="InterPro" id="IPR036010">
    <property type="entry name" value="2Fe-2S_ferredoxin-like_sf"/>
</dbReference>
<evidence type="ECO:0000256" key="1">
    <source>
        <dbReference type="ARBA" id="ARBA00022714"/>
    </source>
</evidence>
<dbReference type="CDD" id="cd00207">
    <property type="entry name" value="fer2"/>
    <property type="match status" value="1"/>
</dbReference>
<evidence type="ECO:0000256" key="2">
    <source>
        <dbReference type="ARBA" id="ARBA00022723"/>
    </source>
</evidence>
<evidence type="ECO:0000256" key="5">
    <source>
        <dbReference type="ARBA" id="ARBA00023014"/>
    </source>
</evidence>
<dbReference type="InterPro" id="IPR006058">
    <property type="entry name" value="2Fe2S_fd_BS"/>
</dbReference>
<dbReference type="InterPro" id="IPR036884">
    <property type="entry name" value="2Fe-2S-bd_dom_sf"/>
</dbReference>
<dbReference type="InterPro" id="IPR001041">
    <property type="entry name" value="2Fe-2S_ferredoxin-type"/>
</dbReference>
<dbReference type="RefSeq" id="WP_258498423.1">
    <property type="nucleotide sequence ID" value="NZ_JANSKA010000001.1"/>
</dbReference>
<accession>A0ABT1Z5Y6</accession>
<dbReference type="Gene3D" id="3.10.20.30">
    <property type="match status" value="1"/>
</dbReference>
<gene>
    <name evidence="7" type="ORF">NVS32_01460</name>
</gene>
<protein>
    <submittedName>
        <fullName evidence="7">(2Fe-2S)-binding protein</fullName>
    </submittedName>
</protein>
<keyword evidence="4" id="KW-0408">Iron</keyword>
<dbReference type="PANTHER" id="PTHR44379">
    <property type="entry name" value="OXIDOREDUCTASE WITH IRON-SULFUR SUBUNIT"/>
    <property type="match status" value="1"/>
</dbReference>
<dbReference type="Proteomes" id="UP001204320">
    <property type="component" value="Unassembled WGS sequence"/>
</dbReference>
<reference evidence="7 8" key="1">
    <citation type="submission" date="2022-08" db="EMBL/GenBank/DDBJ databases">
        <title>Tractidigestivibacter montrealensis type strain KD21.</title>
        <authorList>
            <person name="Diop K."/>
            <person name="Richard C."/>
            <person name="Routy B."/>
        </authorList>
    </citation>
    <scope>NUCLEOTIDE SEQUENCE [LARGE SCALE GENOMIC DNA]</scope>
    <source>
        <strain evidence="7 8">KD21</strain>
    </source>
</reference>
<evidence type="ECO:0000259" key="6">
    <source>
        <dbReference type="PROSITE" id="PS51085"/>
    </source>
</evidence>
<keyword evidence="3" id="KW-0560">Oxidoreductase</keyword>
<dbReference type="EMBL" id="JANSKA010000001">
    <property type="protein sequence ID" value="MCR9035629.1"/>
    <property type="molecule type" value="Genomic_DNA"/>
</dbReference>
<evidence type="ECO:0000256" key="4">
    <source>
        <dbReference type="ARBA" id="ARBA00023004"/>
    </source>
</evidence>
<proteinExistence type="predicted"/>
<keyword evidence="1" id="KW-0001">2Fe-2S</keyword>
<dbReference type="PROSITE" id="PS00197">
    <property type="entry name" value="2FE2S_FER_1"/>
    <property type="match status" value="1"/>
</dbReference>
<dbReference type="SUPFAM" id="SSF47741">
    <property type="entry name" value="CO dehydrogenase ISP C-domain like"/>
    <property type="match status" value="1"/>
</dbReference>
<dbReference type="PANTHER" id="PTHR44379:SF8">
    <property type="entry name" value="XANTHINE DEHYDROGENASE IRON-SULFUR-BINDING SUBUNIT XDHC-RELATED"/>
    <property type="match status" value="1"/>
</dbReference>
<dbReference type="InterPro" id="IPR002888">
    <property type="entry name" value="2Fe-2S-bd"/>
</dbReference>
<keyword evidence="8" id="KW-1185">Reference proteome</keyword>
<dbReference type="Pfam" id="PF00111">
    <property type="entry name" value="Fer2"/>
    <property type="match status" value="1"/>
</dbReference>
<keyword evidence="2" id="KW-0479">Metal-binding</keyword>
<dbReference type="Pfam" id="PF01799">
    <property type="entry name" value="Fer2_2"/>
    <property type="match status" value="1"/>
</dbReference>
<evidence type="ECO:0000256" key="3">
    <source>
        <dbReference type="ARBA" id="ARBA00023002"/>
    </source>
</evidence>
<dbReference type="InterPro" id="IPR051452">
    <property type="entry name" value="Diverse_Oxidoreductases"/>
</dbReference>